<protein>
    <recommendedName>
        <fullName evidence="1">SHSP domain-containing protein</fullName>
    </recommendedName>
</protein>
<name>A0A644UUQ3_9ZZZZ</name>
<proteinExistence type="predicted"/>
<comment type="caution">
    <text evidence="2">The sequence shown here is derived from an EMBL/GenBank/DDBJ whole genome shotgun (WGS) entry which is preliminary data.</text>
</comment>
<dbReference type="PANTHER" id="PTHR11527">
    <property type="entry name" value="HEAT-SHOCK PROTEIN 20 FAMILY MEMBER"/>
    <property type="match status" value="1"/>
</dbReference>
<dbReference type="SUPFAM" id="SSF49764">
    <property type="entry name" value="HSP20-like chaperones"/>
    <property type="match status" value="1"/>
</dbReference>
<reference evidence="2" key="1">
    <citation type="submission" date="2019-08" db="EMBL/GenBank/DDBJ databases">
        <authorList>
            <person name="Kucharzyk K."/>
            <person name="Murdoch R.W."/>
            <person name="Higgins S."/>
            <person name="Loffler F."/>
        </authorList>
    </citation>
    <scope>NUCLEOTIDE SEQUENCE</scope>
</reference>
<dbReference type="InterPro" id="IPR031107">
    <property type="entry name" value="Small_HSP"/>
</dbReference>
<gene>
    <name evidence="2" type="ORF">SDC9_28570</name>
</gene>
<dbReference type="Gene3D" id="2.60.40.790">
    <property type="match status" value="1"/>
</dbReference>
<dbReference type="CDD" id="cd06464">
    <property type="entry name" value="ACD_sHsps-like"/>
    <property type="match status" value="1"/>
</dbReference>
<dbReference type="AlphaFoldDB" id="A0A644UUQ3"/>
<evidence type="ECO:0000313" key="2">
    <source>
        <dbReference type="EMBL" id="MPL82624.1"/>
    </source>
</evidence>
<evidence type="ECO:0000259" key="1">
    <source>
        <dbReference type="PROSITE" id="PS01031"/>
    </source>
</evidence>
<organism evidence="2">
    <name type="scientific">bioreactor metagenome</name>
    <dbReference type="NCBI Taxonomy" id="1076179"/>
    <lineage>
        <taxon>unclassified sequences</taxon>
        <taxon>metagenomes</taxon>
        <taxon>ecological metagenomes</taxon>
    </lineage>
</organism>
<dbReference type="InterPro" id="IPR002068">
    <property type="entry name" value="A-crystallin/Hsp20_dom"/>
</dbReference>
<feature type="domain" description="SHSP" evidence="1">
    <location>
        <begin position="40"/>
        <end position="159"/>
    </location>
</feature>
<dbReference type="InterPro" id="IPR008978">
    <property type="entry name" value="HSP20-like_chaperone"/>
</dbReference>
<sequence>MPIRFCPFSFGTLGSELDTFFSEMEGRAENLASRSESIKTIAKNAVPRITGDFHVDLCETPGEIIITCDLPGIEKEDVSVKLLNESSLLIKTKYDREVSETDASGIYHLRERRAGAGERIIHLPAEVNANGAKASFKNGIVEITLQKNAQDTGVPIDIE</sequence>
<dbReference type="PROSITE" id="PS01031">
    <property type="entry name" value="SHSP"/>
    <property type="match status" value="1"/>
</dbReference>
<accession>A0A644UUQ3</accession>
<dbReference type="Pfam" id="PF00011">
    <property type="entry name" value="HSP20"/>
    <property type="match status" value="1"/>
</dbReference>
<dbReference type="EMBL" id="VSSQ01000165">
    <property type="protein sequence ID" value="MPL82624.1"/>
    <property type="molecule type" value="Genomic_DNA"/>
</dbReference>